<evidence type="ECO:0008006" key="3">
    <source>
        <dbReference type="Google" id="ProtNLM"/>
    </source>
</evidence>
<accession>A0AAD9IS70</accession>
<dbReference type="EMBL" id="JAODUP010001565">
    <property type="protein sequence ID" value="KAK2139904.1"/>
    <property type="molecule type" value="Genomic_DNA"/>
</dbReference>
<dbReference type="Proteomes" id="UP001208570">
    <property type="component" value="Unassembled WGS sequence"/>
</dbReference>
<proteinExistence type="predicted"/>
<gene>
    <name evidence="1" type="ORF">LSH36_1566g00002</name>
</gene>
<comment type="caution">
    <text evidence="1">The sequence shown here is derived from an EMBL/GenBank/DDBJ whole genome shotgun (WGS) entry which is preliminary data.</text>
</comment>
<reference evidence="1" key="1">
    <citation type="journal article" date="2023" name="Mol. Biol. Evol.">
        <title>Third-Generation Sequencing Reveals the Adaptive Role of the Epigenome in Three Deep-Sea Polychaetes.</title>
        <authorList>
            <person name="Perez M."/>
            <person name="Aroh O."/>
            <person name="Sun Y."/>
            <person name="Lan Y."/>
            <person name="Juniper S.K."/>
            <person name="Young C.R."/>
            <person name="Angers B."/>
            <person name="Qian P.Y."/>
        </authorList>
    </citation>
    <scope>NUCLEOTIDE SEQUENCE</scope>
    <source>
        <strain evidence="1">P08H-3</strain>
    </source>
</reference>
<keyword evidence="2" id="KW-1185">Reference proteome</keyword>
<name>A0AAD9IS70_9ANNE</name>
<dbReference type="AlphaFoldDB" id="A0AAD9IS70"/>
<organism evidence="1 2">
    <name type="scientific">Paralvinella palmiformis</name>
    <dbReference type="NCBI Taxonomy" id="53620"/>
    <lineage>
        <taxon>Eukaryota</taxon>
        <taxon>Metazoa</taxon>
        <taxon>Spiralia</taxon>
        <taxon>Lophotrochozoa</taxon>
        <taxon>Annelida</taxon>
        <taxon>Polychaeta</taxon>
        <taxon>Sedentaria</taxon>
        <taxon>Canalipalpata</taxon>
        <taxon>Terebellida</taxon>
        <taxon>Terebelliformia</taxon>
        <taxon>Alvinellidae</taxon>
        <taxon>Paralvinella</taxon>
    </lineage>
</organism>
<sequence length="77" mass="8520">MLILPTDPEVVSRIITSLKSNKSSGHDGFSSKFMNTLKPALYKPISILINKPLEPGNNPANIKIVKITPIYKSKEKN</sequence>
<protein>
    <recommendedName>
        <fullName evidence="3">Reverse transcriptase</fullName>
    </recommendedName>
</protein>
<evidence type="ECO:0000313" key="2">
    <source>
        <dbReference type="Proteomes" id="UP001208570"/>
    </source>
</evidence>
<evidence type="ECO:0000313" key="1">
    <source>
        <dbReference type="EMBL" id="KAK2139904.1"/>
    </source>
</evidence>